<proteinExistence type="predicted"/>
<dbReference type="Proteomes" id="UP000095287">
    <property type="component" value="Unplaced"/>
</dbReference>
<protein>
    <submittedName>
        <fullName evidence="3">Uncharacterized protein</fullName>
    </submittedName>
</protein>
<evidence type="ECO:0000313" key="3">
    <source>
        <dbReference type="WBParaSite" id="L893_g27988.t1"/>
    </source>
</evidence>
<sequence length="71" mass="8036">MVVKRLDAEEAVPEGVDDRRDPEEDAEHDVHRHVDVALGGVDEDRQGLKTESKVRALGTFGKRSYVCMYDH</sequence>
<feature type="compositionally biased region" description="Basic and acidic residues" evidence="1">
    <location>
        <begin position="16"/>
        <end position="30"/>
    </location>
</feature>
<accession>A0A1I7ZNN9</accession>
<keyword evidence="2" id="KW-1185">Reference proteome</keyword>
<dbReference type="AlphaFoldDB" id="A0A1I7ZNN9"/>
<dbReference type="WBParaSite" id="L893_g27988.t1">
    <property type="protein sequence ID" value="L893_g27988.t1"/>
    <property type="gene ID" value="L893_g27988"/>
</dbReference>
<reference evidence="3" key="1">
    <citation type="submission" date="2016-11" db="UniProtKB">
        <authorList>
            <consortium name="WormBaseParasite"/>
        </authorList>
    </citation>
    <scope>IDENTIFICATION</scope>
</reference>
<evidence type="ECO:0000256" key="1">
    <source>
        <dbReference type="SAM" id="MobiDB-lite"/>
    </source>
</evidence>
<evidence type="ECO:0000313" key="2">
    <source>
        <dbReference type="Proteomes" id="UP000095287"/>
    </source>
</evidence>
<organism evidence="2 3">
    <name type="scientific">Steinernema glaseri</name>
    <dbReference type="NCBI Taxonomy" id="37863"/>
    <lineage>
        <taxon>Eukaryota</taxon>
        <taxon>Metazoa</taxon>
        <taxon>Ecdysozoa</taxon>
        <taxon>Nematoda</taxon>
        <taxon>Chromadorea</taxon>
        <taxon>Rhabditida</taxon>
        <taxon>Tylenchina</taxon>
        <taxon>Panagrolaimomorpha</taxon>
        <taxon>Strongyloidoidea</taxon>
        <taxon>Steinernematidae</taxon>
        <taxon>Steinernema</taxon>
    </lineage>
</organism>
<feature type="region of interest" description="Disordered" evidence="1">
    <location>
        <begin position="1"/>
        <end position="30"/>
    </location>
</feature>
<name>A0A1I7ZNN9_9BILA</name>